<accession>A0ABR5TL72</accession>
<evidence type="ECO:0000259" key="1">
    <source>
        <dbReference type="Pfam" id="PF05848"/>
    </source>
</evidence>
<reference evidence="2 3" key="1">
    <citation type="submission" date="2016-01" db="EMBL/GenBank/DDBJ databases">
        <authorList>
            <person name="Mitreva M."/>
            <person name="Pepin K.H."/>
            <person name="Mihindukulasuriya K.A."/>
            <person name="Fulton R."/>
            <person name="Fronick C."/>
            <person name="O'Laughlin M."/>
            <person name="Miner T."/>
            <person name="Herter B."/>
            <person name="Rosa B.A."/>
            <person name="Cordes M."/>
            <person name="Tomlinson C."/>
            <person name="Wollam A."/>
            <person name="Palsikar V.B."/>
            <person name="Mardis E.R."/>
            <person name="Wilson R.K."/>
        </authorList>
    </citation>
    <scope>NUCLEOTIDE SEQUENCE [LARGE SCALE GENOMIC DNA]</scope>
    <source>
        <strain evidence="2 3">KA00071</strain>
    </source>
</reference>
<sequence>MKENNMTDIIEEYIKKLLSESKEDFIIIKRSNLAEKFDCVPSQLNYVIKTRFSKAHGFIIESKRGGGGFVRITKITLNDDYGYIDFLIEEIKQLNAKEIDYEKIIKILKTKKYINYFDYLIINNSLLTIKKNFIETVKELKNNEKEILFLEKIMTNNIKEFFLNFLSNIKYAKEKK</sequence>
<dbReference type="EMBL" id="LSDB01000052">
    <property type="protein sequence ID" value="KXB57107.1"/>
    <property type="molecule type" value="Genomic_DNA"/>
</dbReference>
<gene>
    <name evidence="2" type="ORF">HMPREF1871_01018</name>
</gene>
<name>A0ABR5TL72_9BACL</name>
<dbReference type="Proteomes" id="UP000070467">
    <property type="component" value="Unassembled WGS sequence"/>
</dbReference>
<dbReference type="Gene3D" id="3.30.56.130">
    <property type="entry name" value="Transcriptional regulator CtsR, winged HTH domain"/>
    <property type="match status" value="1"/>
</dbReference>
<evidence type="ECO:0000313" key="2">
    <source>
        <dbReference type="EMBL" id="KXB57107.1"/>
    </source>
</evidence>
<keyword evidence="3" id="KW-1185">Reference proteome</keyword>
<comment type="caution">
    <text evidence="2">The sequence shown here is derived from an EMBL/GenBank/DDBJ whole genome shotgun (WGS) entry which is preliminary data.</text>
</comment>
<dbReference type="InterPro" id="IPR041902">
    <property type="entry name" value="CtsR_N_sf"/>
</dbReference>
<protein>
    <submittedName>
        <fullName evidence="2">Transcriptional regulator CtsR domain protein</fullName>
    </submittedName>
</protein>
<feature type="domain" description="CtsR N-terminal HTH" evidence="1">
    <location>
        <begin position="5"/>
        <end position="75"/>
    </location>
</feature>
<dbReference type="InterPro" id="IPR040465">
    <property type="entry name" value="CtsR_N"/>
</dbReference>
<organism evidence="2 3">
    <name type="scientific">Gemelliphila asaccharolytica</name>
    <dbReference type="NCBI Taxonomy" id="502393"/>
    <lineage>
        <taxon>Bacteria</taxon>
        <taxon>Bacillati</taxon>
        <taxon>Bacillota</taxon>
        <taxon>Bacilli</taxon>
        <taxon>Bacillales</taxon>
        <taxon>Gemellaceae</taxon>
        <taxon>Gemelliphila</taxon>
    </lineage>
</organism>
<evidence type="ECO:0000313" key="3">
    <source>
        <dbReference type="Proteomes" id="UP000070467"/>
    </source>
</evidence>
<proteinExistence type="predicted"/>
<dbReference type="Pfam" id="PF05848">
    <property type="entry name" value="CtsR"/>
    <property type="match status" value="1"/>
</dbReference>